<reference evidence="15" key="1">
    <citation type="journal article" date="2020" name="Nat. Ecol. Evol.">
        <title>Deeply conserved synteny resolves early events in vertebrate evolution.</title>
        <authorList>
            <person name="Simakov O."/>
            <person name="Marletaz F."/>
            <person name="Yue J.X."/>
            <person name="O'Connell B."/>
            <person name="Jenkins J."/>
            <person name="Brandt A."/>
            <person name="Calef R."/>
            <person name="Tung C.H."/>
            <person name="Huang T.K."/>
            <person name="Schmutz J."/>
            <person name="Satoh N."/>
            <person name="Yu J.K."/>
            <person name="Putnam N.H."/>
            <person name="Green R.E."/>
            <person name="Rokhsar D.S."/>
        </authorList>
    </citation>
    <scope>NUCLEOTIDE SEQUENCE [LARGE SCALE GENOMIC DNA]</scope>
    <source>
        <strain evidence="15">S238N-H82</strain>
    </source>
</reference>
<evidence type="ECO:0000256" key="13">
    <source>
        <dbReference type="SAM" id="MobiDB-lite"/>
    </source>
</evidence>
<feature type="transmembrane region" description="Helical" evidence="14">
    <location>
        <begin position="996"/>
        <end position="1017"/>
    </location>
</feature>
<sequence length="1198" mass="133651">MAAIEMETIAEEPVGSGNDQEKGKSEERAVSRGSIEDIMRRYSKVKTNNNTNPPVTELWSNPPQNGHSEEQFSLNEENASETDSGHFENLVAGTMKEEETVPHSLVGEEVTTNSDNNSRQDSKKRRKTPHYSRKEDFAPNTETTVQSSQRDQFENSATGTMEEGQPVFNSSDGKDVTTNPDNGENSGVTERSEENSTPPNFESQPQPNDKSATDTFDKQEGDRNLPDERGSEGPLANTKGGPDSLPNGHVPRVGELVDEDHETNSTQAVDPVQSSQTPVGTLLAVLEVFSLALLVLLALPASPTIGLIVANLVFMNTVLTKSILSFTGDNDGATKSKIKGSSLFVLFLVILACLAITVLPDEHWSKEPNGYILVSFALLAVSWTPILHKLSVSKDNSVHPEDDQERGSSSGPNKTQNNTACWKLGIITNLVKCLVWALCVFLFYPWTRGQDPLCILWHIPPVSINDSVFISFLTNVLCGVFGYAFAVLALMMRMQSLGFLLPIFLSNAGVSLFLILGIQTPLCVSIAPIQELGLCETSDWEQLKWRPILVCCLVFVVTMIGMIVQMYDVWKVPTIVMEKESKLLWTPGYNSVLLDQWLLLTRRTDLPRHNEEEATPEGNEATRVFICTTMYHEIAKEMKQLMSSLWDIARTQTKKRIEDTKVEFEAHIFFDDGYKNGQVQDFALQLLSIIDGMGDMDGPSLIESCEKWRTPYGLQLQWHLHSSEGAWDGGMNLTLHLKDNTKVKNKKRWSQVMYMSYVLDYVLGSQGREPTQMEAFDRDTYILATDADVKFSPESAIALLDLARRDPTVGAVCGRTHPLGSGPMVWYQKFDYAVGHWYQKTANSVLGSVLCCPGCFSVYRAEALREALGTYAGGVSEAREFLMKDMGEDRWLCTLMVSNGWRLEYTAVSEDSTYCPEEFAEFYNQRRRWGPSTVANQIELIEKYFGHEMKRDSVSFLFMVYQGLLFFSGLIGPATCVLIIAGGLQFFNYDNGLASAQAVSITTVVVLSLVSLLYGMICLCTSQKFQLRMAMALSLCFAVLMTLVLVSLVEDTVVEFRNMTMSIQAGEEYNPSISTLYFLALVGMYIITGLVHITEFHTLFYGLVYFLSLPTGYILLTLYSVCNLTDRTWGTREGNSPGQSADKSLTETITDFFSTICGCCQRPSPVQEVPLQEYEEEWDSDSDDEIQDTLNTFLRDSN</sequence>
<evidence type="ECO:0000313" key="15">
    <source>
        <dbReference type="Proteomes" id="UP000001554"/>
    </source>
</evidence>
<feature type="transmembrane region" description="Helical" evidence="14">
    <location>
        <begin position="1099"/>
        <end position="1119"/>
    </location>
</feature>
<comment type="subcellular location">
    <subcellularLocation>
        <location evidence="1">Cell membrane</location>
        <topology evidence="1">Multi-pass membrane protein</topology>
    </subcellularLocation>
</comment>
<dbReference type="Gene3D" id="3.90.550.10">
    <property type="entry name" value="Spore Coat Polysaccharide Biosynthesis Protein SpsA, Chain A"/>
    <property type="match status" value="1"/>
</dbReference>
<feature type="transmembrane region" description="Helical" evidence="14">
    <location>
        <begin position="1029"/>
        <end position="1049"/>
    </location>
</feature>
<keyword evidence="3" id="KW-1003">Cell membrane</keyword>
<dbReference type="Pfam" id="PF03142">
    <property type="entry name" value="Chitin_synth_2"/>
    <property type="match status" value="1"/>
</dbReference>
<reference evidence="16" key="2">
    <citation type="submission" date="2025-08" db="UniProtKB">
        <authorList>
            <consortium name="RefSeq"/>
        </authorList>
    </citation>
    <scope>IDENTIFICATION</scope>
    <source>
        <strain evidence="16">S238N-H82</strain>
        <tissue evidence="16">Testes</tissue>
    </source>
</reference>
<comment type="catalytic activity">
    <reaction evidence="12">
        <text>[(1-&gt;4)-N-acetyl-beta-D-glucosaminyl](n) + UDP-N-acetyl-alpha-D-glucosamine = [(1-&gt;4)-N-acetyl-beta-D-glucosaminyl](n+1) + UDP + H(+)</text>
        <dbReference type="Rhea" id="RHEA:16637"/>
        <dbReference type="Rhea" id="RHEA-COMP:9593"/>
        <dbReference type="Rhea" id="RHEA-COMP:9595"/>
        <dbReference type="ChEBI" id="CHEBI:15378"/>
        <dbReference type="ChEBI" id="CHEBI:17029"/>
        <dbReference type="ChEBI" id="CHEBI:57705"/>
        <dbReference type="ChEBI" id="CHEBI:58223"/>
        <dbReference type="EC" id="2.4.1.16"/>
    </reaction>
</comment>
<dbReference type="KEGG" id="bfo:118411184"/>
<evidence type="ECO:0000256" key="14">
    <source>
        <dbReference type="SAM" id="Phobius"/>
    </source>
</evidence>
<dbReference type="GO" id="GO:0004100">
    <property type="term" value="F:chitin synthase activity"/>
    <property type="evidence" value="ECO:0000318"/>
    <property type="project" value="GO_Central"/>
</dbReference>
<keyword evidence="9 14" id="KW-0472">Membrane</keyword>
<feature type="compositionally biased region" description="Basic residues" evidence="13">
    <location>
        <begin position="122"/>
        <end position="131"/>
    </location>
</feature>
<keyword evidence="15" id="KW-1185">Reference proteome</keyword>
<feature type="compositionally biased region" description="Basic and acidic residues" evidence="13">
    <location>
        <begin position="211"/>
        <end position="231"/>
    </location>
</feature>
<feature type="transmembrane region" description="Helical" evidence="14">
    <location>
        <begin position="956"/>
        <end position="984"/>
    </location>
</feature>
<dbReference type="GO" id="GO:0006031">
    <property type="term" value="P:chitin biosynthetic process"/>
    <property type="evidence" value="ECO:0000318"/>
    <property type="project" value="GO_Central"/>
</dbReference>
<evidence type="ECO:0000256" key="5">
    <source>
        <dbReference type="ARBA" id="ARBA00022679"/>
    </source>
</evidence>
<feature type="compositionally biased region" description="Polar residues" evidence="13">
    <location>
        <begin position="140"/>
        <end position="159"/>
    </location>
</feature>
<dbReference type="PANTHER" id="PTHR22914:SF41">
    <property type="entry name" value="CHITIN SYNTHASE 7"/>
    <property type="match status" value="1"/>
</dbReference>
<dbReference type="FunFam" id="3.90.550.10:FF:000139">
    <property type="entry name" value="Chitin synthase 8"/>
    <property type="match status" value="1"/>
</dbReference>
<evidence type="ECO:0000256" key="10">
    <source>
        <dbReference type="ARBA" id="ARBA00023180"/>
    </source>
</evidence>
<evidence type="ECO:0000256" key="6">
    <source>
        <dbReference type="ARBA" id="ARBA00022692"/>
    </source>
</evidence>
<feature type="transmembrane region" description="Helical" evidence="14">
    <location>
        <begin position="467"/>
        <end position="490"/>
    </location>
</feature>
<feature type="compositionally biased region" description="Polar residues" evidence="13">
    <location>
        <begin position="58"/>
        <end position="77"/>
    </location>
</feature>
<evidence type="ECO:0000256" key="11">
    <source>
        <dbReference type="ARBA" id="ARBA00046329"/>
    </source>
</evidence>
<evidence type="ECO:0000256" key="9">
    <source>
        <dbReference type="ARBA" id="ARBA00023136"/>
    </source>
</evidence>
<dbReference type="AlphaFoldDB" id="A0A9J7MJ11"/>
<dbReference type="InterPro" id="IPR004835">
    <property type="entry name" value="Chitin_synth"/>
</dbReference>
<evidence type="ECO:0000256" key="3">
    <source>
        <dbReference type="ARBA" id="ARBA00022475"/>
    </source>
</evidence>
<dbReference type="SUPFAM" id="SSF53448">
    <property type="entry name" value="Nucleotide-diphospho-sugar transferases"/>
    <property type="match status" value="1"/>
</dbReference>
<comment type="similarity">
    <text evidence="11">Belongs to the chitin synthase family. Class IV subfamily.</text>
</comment>
<feature type="transmembrane region" description="Helical" evidence="14">
    <location>
        <begin position="547"/>
        <end position="570"/>
    </location>
</feature>
<feature type="region of interest" description="Disordered" evidence="13">
    <location>
        <begin position="1"/>
        <end position="252"/>
    </location>
</feature>
<feature type="transmembrane region" description="Helical" evidence="14">
    <location>
        <begin position="338"/>
        <end position="358"/>
    </location>
</feature>
<name>A0A9J7MJ11_BRAFL</name>
<dbReference type="InterPro" id="IPR029044">
    <property type="entry name" value="Nucleotide-diphossugar_trans"/>
</dbReference>
<organism evidence="15 16">
    <name type="scientific">Branchiostoma floridae</name>
    <name type="common">Florida lancelet</name>
    <name type="synonym">Amphioxus</name>
    <dbReference type="NCBI Taxonomy" id="7739"/>
    <lineage>
        <taxon>Eukaryota</taxon>
        <taxon>Metazoa</taxon>
        <taxon>Chordata</taxon>
        <taxon>Cephalochordata</taxon>
        <taxon>Leptocardii</taxon>
        <taxon>Amphioxiformes</taxon>
        <taxon>Branchiostomatidae</taxon>
        <taxon>Branchiostoma</taxon>
    </lineage>
</organism>
<evidence type="ECO:0000256" key="12">
    <source>
        <dbReference type="ARBA" id="ARBA00048014"/>
    </source>
</evidence>
<keyword evidence="6 14" id="KW-0812">Transmembrane</keyword>
<keyword evidence="4" id="KW-0328">Glycosyltransferase</keyword>
<evidence type="ECO:0000256" key="8">
    <source>
        <dbReference type="ARBA" id="ARBA00023054"/>
    </source>
</evidence>
<evidence type="ECO:0000313" key="16">
    <source>
        <dbReference type="RefSeq" id="XP_035669155.1"/>
    </source>
</evidence>
<dbReference type="GeneID" id="118411184"/>
<feature type="transmembrane region" description="Helical" evidence="14">
    <location>
        <begin position="370"/>
        <end position="387"/>
    </location>
</feature>
<proteinExistence type="inferred from homology"/>
<feature type="compositionally biased region" description="Polar residues" evidence="13">
    <location>
        <begin position="110"/>
        <end position="119"/>
    </location>
</feature>
<dbReference type="PANTHER" id="PTHR22914">
    <property type="entry name" value="CHITIN SYNTHASE"/>
    <property type="match status" value="1"/>
</dbReference>
<keyword evidence="7 14" id="KW-1133">Transmembrane helix</keyword>
<evidence type="ECO:0000256" key="2">
    <source>
        <dbReference type="ARBA" id="ARBA00012543"/>
    </source>
</evidence>
<keyword evidence="10" id="KW-0325">Glycoprotein</keyword>
<feature type="compositionally biased region" description="Basic and acidic residues" evidence="13">
    <location>
        <begin position="19"/>
        <end position="40"/>
    </location>
</feature>
<dbReference type="RefSeq" id="XP_035669155.1">
    <property type="nucleotide sequence ID" value="XM_035813262.1"/>
</dbReference>
<dbReference type="GO" id="GO:0005886">
    <property type="term" value="C:plasma membrane"/>
    <property type="evidence" value="ECO:0007669"/>
    <property type="project" value="UniProtKB-SubCell"/>
</dbReference>
<feature type="transmembrane region" description="Helical" evidence="14">
    <location>
        <begin position="424"/>
        <end position="447"/>
    </location>
</feature>
<evidence type="ECO:0000256" key="7">
    <source>
        <dbReference type="ARBA" id="ARBA00022989"/>
    </source>
</evidence>
<dbReference type="OrthoDB" id="370884at2759"/>
<evidence type="ECO:0000256" key="1">
    <source>
        <dbReference type="ARBA" id="ARBA00004651"/>
    </source>
</evidence>
<evidence type="ECO:0000256" key="4">
    <source>
        <dbReference type="ARBA" id="ARBA00022676"/>
    </source>
</evidence>
<dbReference type="EC" id="2.4.1.16" evidence="2"/>
<feature type="compositionally biased region" description="Polar residues" evidence="13">
    <location>
        <begin position="167"/>
        <end position="210"/>
    </location>
</feature>
<dbReference type="Proteomes" id="UP000001554">
    <property type="component" value="Chromosome 3"/>
</dbReference>
<keyword evidence="5" id="KW-0808">Transferase</keyword>
<feature type="compositionally biased region" description="Low complexity" evidence="13">
    <location>
        <begin position="45"/>
        <end position="56"/>
    </location>
</feature>
<gene>
    <name evidence="16" type="primary">LOC118411184</name>
</gene>
<accession>A0A9J7MJ11</accession>
<keyword evidence="8" id="KW-0175">Coiled coil</keyword>
<feature type="transmembrane region" description="Helical" evidence="14">
    <location>
        <begin position="1069"/>
        <end position="1087"/>
    </location>
</feature>
<feature type="transmembrane region" description="Helical" evidence="14">
    <location>
        <begin position="497"/>
        <end position="518"/>
    </location>
</feature>
<protein>
    <recommendedName>
        <fullName evidence="2">chitin synthase</fullName>
        <ecNumber evidence="2">2.4.1.16</ecNumber>
    </recommendedName>
</protein>